<reference evidence="1 2" key="1">
    <citation type="journal article" date="2023" name="IScience">
        <title>Expanded male sex-determining region conserved during the evolution of homothallism in the green alga Volvox.</title>
        <authorList>
            <person name="Yamamoto K."/>
            <person name="Matsuzaki R."/>
            <person name="Mahakham W."/>
            <person name="Heman W."/>
            <person name="Sekimoto H."/>
            <person name="Kawachi M."/>
            <person name="Minakuchi Y."/>
            <person name="Toyoda A."/>
            <person name="Nozaki H."/>
        </authorList>
    </citation>
    <scope>NUCLEOTIDE SEQUENCE [LARGE SCALE GENOMIC DNA]</scope>
    <source>
        <strain evidence="1 2">NIES-4468</strain>
    </source>
</reference>
<protein>
    <submittedName>
        <fullName evidence="1">Uncharacterized protein</fullName>
    </submittedName>
</protein>
<dbReference type="Proteomes" id="UP001165090">
    <property type="component" value="Unassembled WGS sequence"/>
</dbReference>
<dbReference type="EMBL" id="BSDZ01000079">
    <property type="protein sequence ID" value="GLI68070.1"/>
    <property type="molecule type" value="Genomic_DNA"/>
</dbReference>
<accession>A0ABQ5SDT3</accession>
<organism evidence="1 2">
    <name type="scientific">Volvox africanus</name>
    <dbReference type="NCBI Taxonomy" id="51714"/>
    <lineage>
        <taxon>Eukaryota</taxon>
        <taxon>Viridiplantae</taxon>
        <taxon>Chlorophyta</taxon>
        <taxon>core chlorophytes</taxon>
        <taxon>Chlorophyceae</taxon>
        <taxon>CS clade</taxon>
        <taxon>Chlamydomonadales</taxon>
        <taxon>Volvocaceae</taxon>
        <taxon>Volvox</taxon>
    </lineage>
</organism>
<sequence length="137" mass="15123">MQRWMVRMISWRSRFVQHMLPKAFSCTQGGGAGGQAPAIAGEEDFAGSAAASPAAPATSTCLRTGAAETAQNQPSADAPCASWQPLHDRYVELYRRRIRDRGPRNYRHPNGSLRPDPPEADVYSQVLYLQQLHLCVL</sequence>
<name>A0ABQ5SDT3_9CHLO</name>
<evidence type="ECO:0000313" key="1">
    <source>
        <dbReference type="EMBL" id="GLI68070.1"/>
    </source>
</evidence>
<gene>
    <name evidence="1" type="ORF">VaNZ11_012399</name>
</gene>
<keyword evidence="2" id="KW-1185">Reference proteome</keyword>
<evidence type="ECO:0000313" key="2">
    <source>
        <dbReference type="Proteomes" id="UP001165090"/>
    </source>
</evidence>
<proteinExistence type="predicted"/>
<comment type="caution">
    <text evidence="1">The sequence shown here is derived from an EMBL/GenBank/DDBJ whole genome shotgun (WGS) entry which is preliminary data.</text>
</comment>